<dbReference type="InterPro" id="IPR016186">
    <property type="entry name" value="C-type_lectin-like/link_sf"/>
</dbReference>
<dbReference type="InterPro" id="IPR050111">
    <property type="entry name" value="C-type_lectin/snaclec_domain"/>
</dbReference>
<keyword evidence="1" id="KW-0472">Membrane</keyword>
<dbReference type="PANTHER" id="PTHR22803">
    <property type="entry name" value="MANNOSE, PHOSPHOLIPASE, LECTIN RECEPTOR RELATED"/>
    <property type="match status" value="1"/>
</dbReference>
<dbReference type="Gene3D" id="3.10.100.10">
    <property type="entry name" value="Mannose-Binding Protein A, subunit A"/>
    <property type="match status" value="1"/>
</dbReference>
<feature type="non-terminal residue" evidence="3">
    <location>
        <position position="1"/>
    </location>
</feature>
<evidence type="ECO:0000313" key="3">
    <source>
        <dbReference type="EMBL" id="JAG00928.1"/>
    </source>
</evidence>
<accession>A0A0A9W395</accession>
<dbReference type="AlphaFoldDB" id="A0A0A9W395"/>
<proteinExistence type="predicted"/>
<dbReference type="PROSITE" id="PS50041">
    <property type="entry name" value="C_TYPE_LECTIN_2"/>
    <property type="match status" value="1"/>
</dbReference>
<reference evidence="3" key="1">
    <citation type="journal article" date="2014" name="PLoS ONE">
        <title>Transcriptome-Based Identification of ABC Transporters in the Western Tarnished Plant Bug Lygus hesperus.</title>
        <authorList>
            <person name="Hull J.J."/>
            <person name="Chaney K."/>
            <person name="Geib S.M."/>
            <person name="Fabrick J.A."/>
            <person name="Brent C.S."/>
            <person name="Walsh D."/>
            <person name="Lavine L.C."/>
        </authorList>
    </citation>
    <scope>NUCLEOTIDE SEQUENCE</scope>
</reference>
<sequence length="219" mass="24676">FFLFSSFPHCVHNSCSLKLFSKMSLTTEVLMILLLACVFVGASVTKRNAEGARTSIVRTRNKALVQGSGVPELIIAKSRTFEVVTIEMTWNDSIVYCKERRGNLATILSQDDMDRITVAAEFLAKSTSAQEPWYYWIGGTKLGSSRGYYWFSDGQSFSNSNWYDGYPTLDAGANCVQLFYANNTWGLINHDCARGRYPICEYSSHIDYLVPVLDDDDIF</sequence>
<dbReference type="CDD" id="cd00037">
    <property type="entry name" value="CLECT"/>
    <property type="match status" value="1"/>
</dbReference>
<organism evidence="3">
    <name type="scientific">Lygus hesperus</name>
    <name type="common">Western plant bug</name>
    <dbReference type="NCBI Taxonomy" id="30085"/>
    <lineage>
        <taxon>Eukaryota</taxon>
        <taxon>Metazoa</taxon>
        <taxon>Ecdysozoa</taxon>
        <taxon>Arthropoda</taxon>
        <taxon>Hexapoda</taxon>
        <taxon>Insecta</taxon>
        <taxon>Pterygota</taxon>
        <taxon>Neoptera</taxon>
        <taxon>Paraneoptera</taxon>
        <taxon>Hemiptera</taxon>
        <taxon>Heteroptera</taxon>
        <taxon>Panheteroptera</taxon>
        <taxon>Cimicomorpha</taxon>
        <taxon>Miridae</taxon>
        <taxon>Mirini</taxon>
        <taxon>Lygus</taxon>
    </lineage>
</organism>
<gene>
    <name evidence="3" type="primary">SFTPA1_2</name>
    <name evidence="3" type="ORF">CM83_54189</name>
</gene>
<evidence type="ECO:0000256" key="1">
    <source>
        <dbReference type="SAM" id="Phobius"/>
    </source>
</evidence>
<dbReference type="InterPro" id="IPR016187">
    <property type="entry name" value="CTDL_fold"/>
</dbReference>
<evidence type="ECO:0000259" key="2">
    <source>
        <dbReference type="PROSITE" id="PS50041"/>
    </source>
</evidence>
<name>A0A0A9W395_LYGHE</name>
<feature type="transmembrane region" description="Helical" evidence="1">
    <location>
        <begin position="29"/>
        <end position="45"/>
    </location>
</feature>
<dbReference type="InterPro" id="IPR001304">
    <property type="entry name" value="C-type_lectin-like"/>
</dbReference>
<dbReference type="SMART" id="SM00034">
    <property type="entry name" value="CLECT"/>
    <property type="match status" value="1"/>
</dbReference>
<dbReference type="SUPFAM" id="SSF56436">
    <property type="entry name" value="C-type lectin-like"/>
    <property type="match status" value="1"/>
</dbReference>
<keyword evidence="1" id="KW-0812">Transmembrane</keyword>
<protein>
    <submittedName>
        <fullName evidence="3">Pulmonary surfactant-associated protein A1</fullName>
    </submittedName>
</protein>
<reference evidence="3" key="2">
    <citation type="submission" date="2014-07" db="EMBL/GenBank/DDBJ databases">
        <authorList>
            <person name="Hull J."/>
        </authorList>
    </citation>
    <scope>NUCLEOTIDE SEQUENCE</scope>
</reference>
<dbReference type="Pfam" id="PF00059">
    <property type="entry name" value="Lectin_C"/>
    <property type="match status" value="1"/>
</dbReference>
<feature type="domain" description="C-type lectin" evidence="2">
    <location>
        <begin position="76"/>
        <end position="201"/>
    </location>
</feature>
<dbReference type="EMBL" id="GBHO01042676">
    <property type="protein sequence ID" value="JAG00928.1"/>
    <property type="molecule type" value="Transcribed_RNA"/>
</dbReference>
<keyword evidence="1" id="KW-1133">Transmembrane helix</keyword>